<name>A0ABU5EB92_9PROT</name>
<keyword evidence="3" id="KW-1185">Reference proteome</keyword>
<keyword evidence="2" id="KW-0560">Oxidoreductase</keyword>
<proteinExistence type="inferred from homology"/>
<comment type="similarity">
    <text evidence="1">Belongs to the short-chain dehydrogenases/reductases (SDR) family.</text>
</comment>
<gene>
    <name evidence="2" type="ORF">SMD27_11890</name>
</gene>
<dbReference type="InterPro" id="IPR020904">
    <property type="entry name" value="Sc_DH/Rdtase_CS"/>
</dbReference>
<organism evidence="2 3">
    <name type="scientific">Dongia soli</name>
    <dbReference type="NCBI Taxonomy" id="600628"/>
    <lineage>
        <taxon>Bacteria</taxon>
        <taxon>Pseudomonadati</taxon>
        <taxon>Pseudomonadota</taxon>
        <taxon>Alphaproteobacteria</taxon>
        <taxon>Rhodospirillales</taxon>
        <taxon>Dongiaceae</taxon>
        <taxon>Dongia</taxon>
    </lineage>
</organism>
<protein>
    <submittedName>
        <fullName evidence="2">SDR family oxidoreductase</fullName>
        <ecNumber evidence="2">1.1.-.-</ecNumber>
    </submittedName>
</protein>
<dbReference type="EMBL" id="JAXCLW010000002">
    <property type="protein sequence ID" value="MDY0883547.1"/>
    <property type="molecule type" value="Genomic_DNA"/>
</dbReference>
<dbReference type="NCBIfam" id="NF005559">
    <property type="entry name" value="PRK07231.1"/>
    <property type="match status" value="1"/>
</dbReference>
<dbReference type="InterPro" id="IPR036291">
    <property type="entry name" value="NAD(P)-bd_dom_sf"/>
</dbReference>
<dbReference type="SUPFAM" id="SSF51735">
    <property type="entry name" value="NAD(P)-binding Rossmann-fold domains"/>
    <property type="match status" value="1"/>
</dbReference>
<dbReference type="Gene3D" id="3.40.50.720">
    <property type="entry name" value="NAD(P)-binding Rossmann-like Domain"/>
    <property type="match status" value="1"/>
</dbReference>
<dbReference type="PRINTS" id="PR00080">
    <property type="entry name" value="SDRFAMILY"/>
</dbReference>
<dbReference type="CDD" id="cd05233">
    <property type="entry name" value="SDR_c"/>
    <property type="match status" value="1"/>
</dbReference>
<dbReference type="Proteomes" id="UP001279642">
    <property type="component" value="Unassembled WGS sequence"/>
</dbReference>
<dbReference type="PROSITE" id="PS00061">
    <property type="entry name" value="ADH_SHORT"/>
    <property type="match status" value="1"/>
</dbReference>
<dbReference type="GO" id="GO:0016491">
    <property type="term" value="F:oxidoreductase activity"/>
    <property type="evidence" value="ECO:0007669"/>
    <property type="project" value="UniProtKB-KW"/>
</dbReference>
<evidence type="ECO:0000313" key="3">
    <source>
        <dbReference type="Proteomes" id="UP001279642"/>
    </source>
</evidence>
<dbReference type="Pfam" id="PF13561">
    <property type="entry name" value="adh_short_C2"/>
    <property type="match status" value="1"/>
</dbReference>
<dbReference type="PANTHER" id="PTHR42760">
    <property type="entry name" value="SHORT-CHAIN DEHYDROGENASES/REDUCTASES FAMILY MEMBER"/>
    <property type="match status" value="1"/>
</dbReference>
<evidence type="ECO:0000256" key="1">
    <source>
        <dbReference type="ARBA" id="ARBA00006484"/>
    </source>
</evidence>
<comment type="caution">
    <text evidence="2">The sequence shown here is derived from an EMBL/GenBank/DDBJ whole genome shotgun (WGS) entry which is preliminary data.</text>
</comment>
<dbReference type="EC" id="1.1.-.-" evidence="2"/>
<dbReference type="InterPro" id="IPR002347">
    <property type="entry name" value="SDR_fam"/>
</dbReference>
<dbReference type="PRINTS" id="PR00081">
    <property type="entry name" value="GDHRDH"/>
</dbReference>
<dbReference type="RefSeq" id="WP_320508578.1">
    <property type="nucleotide sequence ID" value="NZ_JAXCLW010000002.1"/>
</dbReference>
<evidence type="ECO:0000313" key="2">
    <source>
        <dbReference type="EMBL" id="MDY0883547.1"/>
    </source>
</evidence>
<sequence>MMALLQGRVAVISGASSGIGRAIAQRYAAEGATVTIADTAEGPLEGGVSTAEVIAREGGQAWFVRTDISDEDSVNHLVDAVVTRHGRLDVLVNNAAIYTSTNLTETSLEQWRRVIDVNLTGFFLCARRAVAQMRDQEPVDDIRGRIINISSQHGMIACPGDFPYGVTKGAIVQMTRQIAVDHAADGIVCNAVAPGKIITGKPGVANDPDALDYSRRRTPWPRLGKPSDVAGAALFLASDMANYITGINLMVDGGWMAG</sequence>
<reference evidence="2 3" key="1">
    <citation type="journal article" date="2016" name="Antonie Van Leeuwenhoek">
        <title>Dongia soli sp. nov., isolated from soil from Dokdo, Korea.</title>
        <authorList>
            <person name="Kim D.U."/>
            <person name="Lee H."/>
            <person name="Kim H."/>
            <person name="Kim S.G."/>
            <person name="Ka J.O."/>
        </authorList>
    </citation>
    <scope>NUCLEOTIDE SEQUENCE [LARGE SCALE GENOMIC DNA]</scope>
    <source>
        <strain evidence="2 3">D78</strain>
    </source>
</reference>
<accession>A0ABU5EB92</accession>